<evidence type="ECO:0000313" key="1">
    <source>
        <dbReference type="EMBL" id="QTA80521.1"/>
    </source>
</evidence>
<evidence type="ECO:0000313" key="2">
    <source>
        <dbReference type="Proteomes" id="UP000663720"/>
    </source>
</evidence>
<sequence length="245" mass="28579">MIFNQYLLTAVILICFVFPGSCFSEENYSIDGESVLMYKIIDWWEACSSNRKQIFYMEPDKFENHERFELRRKKALEQYKDCDRLKGKVLEYTIKGDIQVEYQKENKELHMIFDEEDIGSMLYLNSNILNKSASRVFKCIRLYEKHFSPSEISNCGYLKIHNNTLIVMDISPDDAEKIKKNTSAIGVLIKGHIGGMEKSRIFFQDTGNSPEYPPASLSIYYLNTSGYVNTDEVFMEYLLESKNSE</sequence>
<dbReference type="Proteomes" id="UP000663720">
    <property type="component" value="Chromosome"/>
</dbReference>
<dbReference type="EMBL" id="CP061799">
    <property type="protein sequence ID" value="QTA80521.1"/>
    <property type="molecule type" value="Genomic_DNA"/>
</dbReference>
<proteinExistence type="predicted"/>
<dbReference type="RefSeq" id="WP_207692166.1">
    <property type="nucleotide sequence ID" value="NZ_CP061799.1"/>
</dbReference>
<protein>
    <submittedName>
        <fullName evidence="1">Uncharacterized protein</fullName>
    </submittedName>
</protein>
<accession>A0A975B7W2</accession>
<dbReference type="KEGG" id="dli:dnl_28260"/>
<organism evidence="1 2">
    <name type="scientific">Desulfonema limicola</name>
    <dbReference type="NCBI Taxonomy" id="45656"/>
    <lineage>
        <taxon>Bacteria</taxon>
        <taxon>Pseudomonadati</taxon>
        <taxon>Thermodesulfobacteriota</taxon>
        <taxon>Desulfobacteria</taxon>
        <taxon>Desulfobacterales</taxon>
        <taxon>Desulfococcaceae</taxon>
        <taxon>Desulfonema</taxon>
    </lineage>
</organism>
<gene>
    <name evidence="1" type="ORF">dnl_28260</name>
</gene>
<reference evidence="1" key="1">
    <citation type="journal article" date="2021" name="Microb. Physiol.">
        <title>Proteogenomic Insights into the Physiology of Marine, Sulfate-Reducing, Filamentous Desulfonema limicola and Desulfonema magnum.</title>
        <authorList>
            <person name="Schnaars V."/>
            <person name="Wohlbrand L."/>
            <person name="Scheve S."/>
            <person name="Hinrichs C."/>
            <person name="Reinhardt R."/>
            <person name="Rabus R."/>
        </authorList>
    </citation>
    <scope>NUCLEOTIDE SEQUENCE</scope>
    <source>
        <strain evidence="1">5ac10</strain>
    </source>
</reference>
<name>A0A975B7W2_9BACT</name>
<keyword evidence="2" id="KW-1185">Reference proteome</keyword>
<dbReference type="AlphaFoldDB" id="A0A975B7W2"/>